<dbReference type="SUPFAM" id="SSF50249">
    <property type="entry name" value="Nucleic acid-binding proteins"/>
    <property type="match status" value="1"/>
</dbReference>
<evidence type="ECO:0008006" key="3">
    <source>
        <dbReference type="Google" id="ProtNLM"/>
    </source>
</evidence>
<organism evidence="2">
    <name type="scientific">Lichtheimia ramosa</name>
    <dbReference type="NCBI Taxonomy" id="688394"/>
    <lineage>
        <taxon>Eukaryota</taxon>
        <taxon>Fungi</taxon>
        <taxon>Fungi incertae sedis</taxon>
        <taxon>Mucoromycota</taxon>
        <taxon>Mucoromycotina</taxon>
        <taxon>Mucoromycetes</taxon>
        <taxon>Mucorales</taxon>
        <taxon>Lichtheimiaceae</taxon>
        <taxon>Lichtheimia</taxon>
    </lineage>
</organism>
<dbReference type="Gene3D" id="2.40.50.140">
    <property type="entry name" value="Nucleic acid-binding proteins"/>
    <property type="match status" value="1"/>
</dbReference>
<name>A0A077WDQ9_9FUNG</name>
<dbReference type="InterPro" id="IPR012340">
    <property type="entry name" value="NA-bd_OB-fold"/>
</dbReference>
<gene>
    <name evidence="2" type="ORF">LRAMOSA07747</name>
</gene>
<proteinExistence type="predicted"/>
<evidence type="ECO:0000313" key="2">
    <source>
        <dbReference type="EMBL" id="CDS05218.1"/>
    </source>
</evidence>
<feature type="region of interest" description="Disordered" evidence="1">
    <location>
        <begin position="154"/>
        <end position="175"/>
    </location>
</feature>
<evidence type="ECO:0000256" key="1">
    <source>
        <dbReference type="SAM" id="MobiDB-lite"/>
    </source>
</evidence>
<dbReference type="AlphaFoldDB" id="A0A077WDQ9"/>
<reference evidence="2" key="1">
    <citation type="journal article" date="2014" name="Genome Announc.">
        <title>De novo whole-genome sequence and genome annotation of Lichtheimia ramosa.</title>
        <authorList>
            <person name="Linde J."/>
            <person name="Schwartze V."/>
            <person name="Binder U."/>
            <person name="Lass-Florl C."/>
            <person name="Voigt K."/>
            <person name="Horn F."/>
        </authorList>
    </citation>
    <scope>NUCLEOTIDE SEQUENCE</scope>
    <source>
        <strain evidence="2">JMRC FSU:6197</strain>
    </source>
</reference>
<accession>A0A077WDQ9</accession>
<dbReference type="EMBL" id="LK023316">
    <property type="protein sequence ID" value="CDS05218.1"/>
    <property type="molecule type" value="Genomic_DNA"/>
</dbReference>
<sequence>MDPPIITGTSLVHINTRDMVFRLCKECRSKIVGMTQEDNDMLFYCAKCQRTVFHFQASYATELTCYQNGLLVNYKVYDALEPLLGCDASTYCEILSEHPELPDHIREGIEGLMCHLLIREKREGKSSDVQVLDGIIPADPLSFEPILAPYLSNEQLSTHSQRQNDSSDDDIYYDA</sequence>
<feature type="compositionally biased region" description="Polar residues" evidence="1">
    <location>
        <begin position="154"/>
        <end position="164"/>
    </location>
</feature>
<dbReference type="OrthoDB" id="2248248at2759"/>
<feature type="compositionally biased region" description="Acidic residues" evidence="1">
    <location>
        <begin position="166"/>
        <end position="175"/>
    </location>
</feature>
<protein>
    <recommendedName>
        <fullName evidence="3">Replication factor A C-terminal domain-containing protein</fullName>
    </recommendedName>
</protein>